<evidence type="ECO:0000313" key="2">
    <source>
        <dbReference type="WBParaSite" id="Hba_11412"/>
    </source>
</evidence>
<dbReference type="Proteomes" id="UP000095283">
    <property type="component" value="Unplaced"/>
</dbReference>
<evidence type="ECO:0000313" key="1">
    <source>
        <dbReference type="Proteomes" id="UP000095283"/>
    </source>
</evidence>
<dbReference type="WBParaSite" id="Hba_11412">
    <property type="protein sequence ID" value="Hba_11412"/>
    <property type="gene ID" value="Hba_11412"/>
</dbReference>
<protein>
    <submittedName>
        <fullName evidence="2">Secreted protein</fullName>
    </submittedName>
</protein>
<proteinExistence type="predicted"/>
<organism evidence="1 2">
    <name type="scientific">Heterorhabditis bacteriophora</name>
    <name type="common">Entomopathogenic nematode worm</name>
    <dbReference type="NCBI Taxonomy" id="37862"/>
    <lineage>
        <taxon>Eukaryota</taxon>
        <taxon>Metazoa</taxon>
        <taxon>Ecdysozoa</taxon>
        <taxon>Nematoda</taxon>
        <taxon>Chromadorea</taxon>
        <taxon>Rhabditida</taxon>
        <taxon>Rhabditina</taxon>
        <taxon>Rhabditomorpha</taxon>
        <taxon>Strongyloidea</taxon>
        <taxon>Heterorhabditidae</taxon>
        <taxon>Heterorhabditis</taxon>
    </lineage>
</organism>
<sequence>MTPPADHQTFFCNLLTGFACVRFNNDPQLAVVNHQRMSATFLIFKAHISITKSSKLMLSCTFVYGSPRQVFG</sequence>
<accession>A0A1I7X1U7</accession>
<dbReference type="AlphaFoldDB" id="A0A1I7X1U7"/>
<keyword evidence="1" id="KW-1185">Reference proteome</keyword>
<name>A0A1I7X1U7_HETBA</name>
<reference evidence="2" key="1">
    <citation type="submission" date="2016-11" db="UniProtKB">
        <authorList>
            <consortium name="WormBaseParasite"/>
        </authorList>
    </citation>
    <scope>IDENTIFICATION</scope>
</reference>